<dbReference type="InterPro" id="IPR029063">
    <property type="entry name" value="SAM-dependent_MTases_sf"/>
</dbReference>
<dbReference type="GO" id="GO:0008276">
    <property type="term" value="F:protein methyltransferase activity"/>
    <property type="evidence" value="ECO:0007669"/>
    <property type="project" value="InterPro"/>
</dbReference>
<dbReference type="UniPathway" id="UPA00148"/>
<dbReference type="GO" id="GO:0032259">
    <property type="term" value="P:methylation"/>
    <property type="evidence" value="ECO:0007669"/>
    <property type="project" value="UniProtKB-KW"/>
</dbReference>
<organism evidence="7 10">
    <name type="scientific">Actinopolyspora erythraea</name>
    <dbReference type="NCBI Taxonomy" id="414996"/>
    <lineage>
        <taxon>Bacteria</taxon>
        <taxon>Bacillati</taxon>
        <taxon>Actinomycetota</taxon>
        <taxon>Actinomycetes</taxon>
        <taxon>Actinopolysporales</taxon>
        <taxon>Actinopolysporaceae</taxon>
        <taxon>Actinopolyspora</taxon>
    </lineage>
</organism>
<feature type="domain" description="Tetrapyrrole methylase" evidence="6">
    <location>
        <begin position="12"/>
        <end position="199"/>
    </location>
</feature>
<dbReference type="EMBL" id="CP022752">
    <property type="protein sequence ID" value="ASU78179.1"/>
    <property type="molecule type" value="Genomic_DNA"/>
</dbReference>
<dbReference type="Gene3D" id="3.40.50.150">
    <property type="entry name" value="Vaccinia Virus protein VP39"/>
    <property type="match status" value="1"/>
</dbReference>
<evidence type="ECO:0000313" key="9">
    <source>
        <dbReference type="Proteomes" id="UP000029737"/>
    </source>
</evidence>
<evidence type="ECO:0000256" key="2">
    <source>
        <dbReference type="ARBA" id="ARBA00022573"/>
    </source>
</evidence>
<gene>
    <name evidence="7" type="ORF">CDG81_07550</name>
    <name evidence="8" type="ORF">IL38_09155</name>
</gene>
<dbReference type="NCBIfam" id="TIGR02467">
    <property type="entry name" value="CbiE"/>
    <property type="match status" value="1"/>
</dbReference>
<dbReference type="OrthoDB" id="9787825at2"/>
<dbReference type="PIRSF" id="PIRSF036428">
    <property type="entry name" value="CobL"/>
    <property type="match status" value="1"/>
</dbReference>
<evidence type="ECO:0000256" key="5">
    <source>
        <dbReference type="ARBA" id="ARBA00022691"/>
    </source>
</evidence>
<comment type="pathway">
    <text evidence="1">Cofactor biosynthesis; adenosylcobalamin biosynthesis.</text>
</comment>
<dbReference type="Pfam" id="PF00590">
    <property type="entry name" value="TP_methylase"/>
    <property type="match status" value="1"/>
</dbReference>
<dbReference type="PANTHER" id="PTHR43182:SF1">
    <property type="entry name" value="COBALT-PRECORRIN-7 C(5)-METHYLTRANSFERASE"/>
    <property type="match status" value="1"/>
</dbReference>
<name>A0A099D6U3_9ACTN</name>
<dbReference type="InterPro" id="IPR012818">
    <property type="entry name" value="CbiE"/>
</dbReference>
<dbReference type="CDD" id="cd11644">
    <property type="entry name" value="Precorrin-6Y-MT"/>
    <property type="match status" value="1"/>
</dbReference>
<dbReference type="Gene3D" id="3.40.1010.10">
    <property type="entry name" value="Cobalt-precorrin-4 Transmethylase, Domain 1"/>
    <property type="match status" value="1"/>
</dbReference>
<dbReference type="KEGG" id="aey:CDG81_07550"/>
<reference evidence="8 9" key="1">
    <citation type="journal article" date="2014" name="PLoS ONE">
        <title>Identification and Characterization of a New Erythromycin Biosynthetic Gene Cluster in Actinopolyspora erythraea YIM90600, a Novel Erythronolide-Producing Halophilic Actinomycete Isolated from Salt Field.</title>
        <authorList>
            <person name="Chen D."/>
            <person name="Feng J."/>
            <person name="Huang L."/>
            <person name="Zhang Q."/>
            <person name="Wu J."/>
            <person name="Zhu X."/>
            <person name="Duan Y."/>
            <person name="Xu Z."/>
        </authorList>
    </citation>
    <scope>NUCLEOTIDE SEQUENCE [LARGE SCALE GENOMIC DNA]</scope>
    <source>
        <strain evidence="8 9">YIM90600</strain>
    </source>
</reference>
<evidence type="ECO:0000256" key="4">
    <source>
        <dbReference type="ARBA" id="ARBA00022679"/>
    </source>
</evidence>
<keyword evidence="4 7" id="KW-0808">Transferase</keyword>
<dbReference type="InterPro" id="IPR000878">
    <property type="entry name" value="4pyrrol_Mease"/>
</dbReference>
<dbReference type="InterPro" id="IPR006365">
    <property type="entry name" value="Cbl_synth_CobL"/>
</dbReference>
<keyword evidence="2" id="KW-0169">Cobalamin biosynthesis</keyword>
<dbReference type="CDD" id="cd02440">
    <property type="entry name" value="AdoMet_MTases"/>
    <property type="match status" value="1"/>
</dbReference>
<dbReference type="Gene3D" id="3.30.950.10">
    <property type="entry name" value="Methyltransferase, Cobalt-precorrin-4 Transmethylase, Domain 2"/>
    <property type="match status" value="1"/>
</dbReference>
<dbReference type="InterPro" id="IPR035996">
    <property type="entry name" value="4pyrrol_Methylase_sf"/>
</dbReference>
<evidence type="ECO:0000256" key="3">
    <source>
        <dbReference type="ARBA" id="ARBA00022603"/>
    </source>
</evidence>
<dbReference type="GO" id="GO:0009236">
    <property type="term" value="P:cobalamin biosynthetic process"/>
    <property type="evidence" value="ECO:0007669"/>
    <property type="project" value="UniProtKB-UniPathway"/>
</dbReference>
<dbReference type="eggNOG" id="COG2241">
    <property type="taxonomic scope" value="Bacteria"/>
</dbReference>
<dbReference type="PANTHER" id="PTHR43182">
    <property type="entry name" value="COBALT-PRECORRIN-6B C(15)-METHYLTRANSFERASE (DECARBOXYLATING)"/>
    <property type="match status" value="1"/>
</dbReference>
<dbReference type="eggNOG" id="COG2242">
    <property type="taxonomic scope" value="Bacteria"/>
</dbReference>
<protein>
    <submittedName>
        <fullName evidence="7">Bifunctional cobalt-precorrin-7 (C(5))-methyltransferase/cobalt-precorrin-6B (C(15))-methyltransferase</fullName>
    </submittedName>
    <submittedName>
        <fullName evidence="8">Precorrin-6Y methyltransferase</fullName>
    </submittedName>
</protein>
<dbReference type="NCBIfam" id="TIGR02469">
    <property type="entry name" value="CbiT"/>
    <property type="match status" value="1"/>
</dbReference>
<dbReference type="HOGENOM" id="CLU_031955_0_0_11"/>
<dbReference type="EMBL" id="JPMV01000015">
    <property type="protein sequence ID" value="KGI81883.1"/>
    <property type="molecule type" value="Genomic_DNA"/>
</dbReference>
<evidence type="ECO:0000259" key="6">
    <source>
        <dbReference type="Pfam" id="PF00590"/>
    </source>
</evidence>
<evidence type="ECO:0000313" key="8">
    <source>
        <dbReference type="EMBL" id="KGI81883.1"/>
    </source>
</evidence>
<dbReference type="InterPro" id="IPR050714">
    <property type="entry name" value="Cobalamin_biosynth_MTase"/>
</dbReference>
<dbReference type="AlphaFoldDB" id="A0A099D6U3"/>
<dbReference type="SUPFAM" id="SSF53790">
    <property type="entry name" value="Tetrapyrrole methylase"/>
    <property type="match status" value="1"/>
</dbReference>
<keyword evidence="9" id="KW-1185">Reference proteome</keyword>
<keyword evidence="3 7" id="KW-0489">Methyltransferase</keyword>
<dbReference type="Pfam" id="PF01135">
    <property type="entry name" value="PCMT"/>
    <property type="match status" value="1"/>
</dbReference>
<dbReference type="Proteomes" id="UP000029737">
    <property type="component" value="Unassembled WGS sequence"/>
</dbReference>
<sequence length="414" mass="44047">MSGTGTDPTGRVRVVGIGADGWEGLSPAAREAITEAEVLLGSRRQLDLVPEPSGLRVAWPSPLLPALPGLLAEYADRSRCVLASGDPMFHGIGATLARLLGPERLEVIPRPSSVSLACSRLGWPLQETRVVNLVGRAVENVLAALEPGARLLVLGSDGTTPSKVAELLTEHGFGRSELTVLEYLGSERERRRSTTAAELREHTGPLHVLAVECRAEDGPREPLGRFRTVGAPGLPDDAFEHDGQLTKRDVRITTLARLAPSPGGLLWDVGAGAGSVAIEWMRASPACRAVAVERSGERAERITRNATRLGVPELDVVRGAAPEALRDLERPDAVFVGGGVTTPDVLRTCTEALAPGGRLVVNAVTMESESIVSDWYGRLGGELVRIGIEQAAPIGGFTAWRPAMRVTQWAVTKR</sequence>
<keyword evidence="5" id="KW-0949">S-adenosyl-L-methionine</keyword>
<proteinExistence type="predicted"/>
<dbReference type="InterPro" id="IPR014777">
    <property type="entry name" value="4pyrrole_Mease_sub1"/>
</dbReference>
<dbReference type="InterPro" id="IPR014008">
    <property type="entry name" value="Cbl_synth_MTase_CbiT"/>
</dbReference>
<evidence type="ECO:0000313" key="10">
    <source>
        <dbReference type="Proteomes" id="UP000215043"/>
    </source>
</evidence>
<accession>A0A099D6U3</accession>
<evidence type="ECO:0000313" key="7">
    <source>
        <dbReference type="EMBL" id="ASU78179.1"/>
    </source>
</evidence>
<evidence type="ECO:0000256" key="1">
    <source>
        <dbReference type="ARBA" id="ARBA00004953"/>
    </source>
</evidence>
<dbReference type="Proteomes" id="UP000215043">
    <property type="component" value="Chromosome"/>
</dbReference>
<dbReference type="SUPFAM" id="SSF53335">
    <property type="entry name" value="S-adenosyl-L-methionine-dependent methyltransferases"/>
    <property type="match status" value="1"/>
</dbReference>
<reference evidence="7 10" key="2">
    <citation type="submission" date="2017-08" db="EMBL/GenBank/DDBJ databases">
        <title>The complete genome sequence of moderately halophilic actinomycete Actinopolyspora erythraea YIM 90600, the producer of novel erythromycin, novel actinopolysporins A-C and tubercidin.</title>
        <authorList>
            <person name="Yin M."/>
            <person name="Tang S."/>
        </authorList>
    </citation>
    <scope>NUCLEOTIDE SEQUENCE [LARGE SCALE GENOMIC DNA]</scope>
    <source>
        <strain evidence="7 10">YIM 90600</strain>
    </source>
</reference>
<dbReference type="InterPro" id="IPR014776">
    <property type="entry name" value="4pyrrole_Mease_sub2"/>
</dbReference>